<dbReference type="SUPFAM" id="SSF51430">
    <property type="entry name" value="NAD(P)-linked oxidoreductase"/>
    <property type="match status" value="1"/>
</dbReference>
<evidence type="ECO:0008006" key="3">
    <source>
        <dbReference type="Google" id="ProtNLM"/>
    </source>
</evidence>
<dbReference type="Proteomes" id="UP001595698">
    <property type="component" value="Unassembled WGS sequence"/>
</dbReference>
<reference evidence="2" key="1">
    <citation type="journal article" date="2019" name="Int. J. Syst. Evol. Microbiol.">
        <title>The Global Catalogue of Microorganisms (GCM) 10K type strain sequencing project: providing services to taxonomists for standard genome sequencing and annotation.</title>
        <authorList>
            <consortium name="The Broad Institute Genomics Platform"/>
            <consortium name="The Broad Institute Genome Sequencing Center for Infectious Disease"/>
            <person name="Wu L."/>
            <person name="Ma J."/>
        </authorList>
    </citation>
    <scope>NUCLEOTIDE SEQUENCE [LARGE SCALE GENOMIC DNA]</scope>
    <source>
        <strain evidence="2">TBRC 7912</strain>
    </source>
</reference>
<evidence type="ECO:0000313" key="1">
    <source>
        <dbReference type="EMBL" id="MFC3979501.1"/>
    </source>
</evidence>
<dbReference type="EMBL" id="JBHSBC010000003">
    <property type="protein sequence ID" value="MFC3979501.1"/>
    <property type="molecule type" value="Genomic_DNA"/>
</dbReference>
<dbReference type="Gene3D" id="3.20.20.100">
    <property type="entry name" value="NADP-dependent oxidoreductase domain"/>
    <property type="match status" value="1"/>
</dbReference>
<name>A0ABV8ET78_9ACTN</name>
<protein>
    <recommendedName>
        <fullName evidence="3">Aldo/keto reductase</fullName>
    </recommendedName>
</protein>
<accession>A0ABV8ET78</accession>
<evidence type="ECO:0000313" key="2">
    <source>
        <dbReference type="Proteomes" id="UP001595698"/>
    </source>
</evidence>
<keyword evidence="2" id="KW-1185">Reference proteome</keyword>
<organism evidence="1 2">
    <name type="scientific">Streptosporangium jomthongense</name>
    <dbReference type="NCBI Taxonomy" id="1193683"/>
    <lineage>
        <taxon>Bacteria</taxon>
        <taxon>Bacillati</taxon>
        <taxon>Actinomycetota</taxon>
        <taxon>Actinomycetes</taxon>
        <taxon>Streptosporangiales</taxon>
        <taxon>Streptosporangiaceae</taxon>
        <taxon>Streptosporangium</taxon>
    </lineage>
</organism>
<comment type="caution">
    <text evidence="1">The sequence shown here is derived from an EMBL/GenBank/DDBJ whole genome shotgun (WGS) entry which is preliminary data.</text>
</comment>
<sequence>MRTRPLGRTGMRVSPCCLGTMMFGRAGNPDHDENVIDTADVYSYSETEDIVEAQIR</sequence>
<gene>
    <name evidence="1" type="ORF">ACFOYY_05175</name>
</gene>
<dbReference type="InterPro" id="IPR036812">
    <property type="entry name" value="NAD(P)_OxRdtase_dom_sf"/>
</dbReference>
<proteinExistence type="predicted"/>
<dbReference type="RefSeq" id="WP_386188262.1">
    <property type="nucleotide sequence ID" value="NZ_JBHSBC010000003.1"/>
</dbReference>